<feature type="region of interest" description="Disordered" evidence="1">
    <location>
        <begin position="99"/>
        <end position="123"/>
    </location>
</feature>
<accession>A0A812GGS4</accession>
<reference evidence="2" key="1">
    <citation type="submission" date="2021-02" db="EMBL/GenBank/DDBJ databases">
        <authorList>
            <person name="Dougan E. K."/>
            <person name="Rhodes N."/>
            <person name="Thang M."/>
            <person name="Chan C."/>
        </authorList>
    </citation>
    <scope>NUCLEOTIDE SEQUENCE</scope>
</reference>
<dbReference type="AlphaFoldDB" id="A0A812GGS4"/>
<sequence>MLFACWLTVIYDQKSMGKTDLGEQCAFVKSQKVRLAARGGGAVQALALQEPAQRKDRRPQSAPSHVLQLQKQLTAKVQEARVLARDSAALAMRCLRSHGGHGDHGGHGGSGASASMSPPVPPRSDIPMATVVDNKFPSSQTWARSEVADGEPKEQPAAEERPSDLPRMVNRQDKPFWTQLGGVAWDEVDVLAAQWSP</sequence>
<dbReference type="EMBL" id="CAJNDS010000014">
    <property type="protein sequence ID" value="CAE6916729.1"/>
    <property type="molecule type" value="Genomic_DNA"/>
</dbReference>
<gene>
    <name evidence="2" type="ORF">SNAT2548_LOCUS307</name>
</gene>
<evidence type="ECO:0000313" key="2">
    <source>
        <dbReference type="EMBL" id="CAE6916729.1"/>
    </source>
</evidence>
<keyword evidence="3" id="KW-1185">Reference proteome</keyword>
<comment type="caution">
    <text evidence="2">The sequence shown here is derived from an EMBL/GenBank/DDBJ whole genome shotgun (WGS) entry which is preliminary data.</text>
</comment>
<name>A0A812GGS4_9DINO</name>
<dbReference type="Proteomes" id="UP000604046">
    <property type="component" value="Unassembled WGS sequence"/>
</dbReference>
<proteinExistence type="predicted"/>
<feature type="region of interest" description="Disordered" evidence="1">
    <location>
        <begin position="139"/>
        <end position="170"/>
    </location>
</feature>
<dbReference type="OrthoDB" id="447387at2759"/>
<organism evidence="2 3">
    <name type="scientific">Symbiodinium natans</name>
    <dbReference type="NCBI Taxonomy" id="878477"/>
    <lineage>
        <taxon>Eukaryota</taxon>
        <taxon>Sar</taxon>
        <taxon>Alveolata</taxon>
        <taxon>Dinophyceae</taxon>
        <taxon>Suessiales</taxon>
        <taxon>Symbiodiniaceae</taxon>
        <taxon>Symbiodinium</taxon>
    </lineage>
</organism>
<feature type="compositionally biased region" description="Basic and acidic residues" evidence="1">
    <location>
        <begin position="146"/>
        <end position="170"/>
    </location>
</feature>
<evidence type="ECO:0000313" key="3">
    <source>
        <dbReference type="Proteomes" id="UP000604046"/>
    </source>
</evidence>
<protein>
    <submittedName>
        <fullName evidence="2">Uncharacterized protein</fullName>
    </submittedName>
</protein>
<evidence type="ECO:0000256" key="1">
    <source>
        <dbReference type="SAM" id="MobiDB-lite"/>
    </source>
</evidence>